<dbReference type="SUPFAM" id="SSF52833">
    <property type="entry name" value="Thioredoxin-like"/>
    <property type="match status" value="1"/>
</dbReference>
<keyword evidence="4" id="KW-0676">Redox-active center</keyword>
<keyword evidence="2" id="KW-0201">Cytochrome c-type biogenesis</keyword>
<dbReference type="Gene3D" id="3.40.30.10">
    <property type="entry name" value="Glutaredoxin"/>
    <property type="match status" value="1"/>
</dbReference>
<name>A0ABR7QKK6_9FLAO</name>
<dbReference type="PROSITE" id="PS51352">
    <property type="entry name" value="THIOREDOXIN_2"/>
    <property type="match status" value="1"/>
</dbReference>
<dbReference type="Pfam" id="PF08534">
    <property type="entry name" value="Redoxin"/>
    <property type="match status" value="1"/>
</dbReference>
<keyword evidence="3" id="KW-1015">Disulfide bond</keyword>
<evidence type="ECO:0000256" key="4">
    <source>
        <dbReference type="ARBA" id="ARBA00023284"/>
    </source>
</evidence>
<organism evidence="6 7">
    <name type="scientific">Arenibacter arenosicollis</name>
    <dbReference type="NCBI Taxonomy" id="2762274"/>
    <lineage>
        <taxon>Bacteria</taxon>
        <taxon>Pseudomonadati</taxon>
        <taxon>Bacteroidota</taxon>
        <taxon>Flavobacteriia</taxon>
        <taxon>Flavobacteriales</taxon>
        <taxon>Flavobacteriaceae</taxon>
        <taxon>Arenibacter</taxon>
    </lineage>
</organism>
<evidence type="ECO:0000313" key="6">
    <source>
        <dbReference type="EMBL" id="MBC8767722.1"/>
    </source>
</evidence>
<dbReference type="InterPro" id="IPR013766">
    <property type="entry name" value="Thioredoxin_domain"/>
</dbReference>
<dbReference type="InterPro" id="IPR013740">
    <property type="entry name" value="Redoxin"/>
</dbReference>
<reference evidence="6 7" key="1">
    <citation type="submission" date="2020-08" db="EMBL/GenBank/DDBJ databases">
        <title>Arenibacter gaetbuli sp. nov., isolated from a sand dune.</title>
        <authorList>
            <person name="Park S."/>
            <person name="Yoon J.-H."/>
        </authorList>
    </citation>
    <scope>NUCLEOTIDE SEQUENCE [LARGE SCALE GENOMIC DNA]</scope>
    <source>
        <strain evidence="6 7">BSSL-BM3</strain>
    </source>
</reference>
<dbReference type="Proteomes" id="UP000618952">
    <property type="component" value="Unassembled WGS sequence"/>
</dbReference>
<sequence length="458" mass="52552">MSTRLLFLIISLTVMSCTKQSGGNYAIISGTIKNNSSKEITVARVDRSFKKVISLKDDGSFLDTLEVNGPVTYVFNRQFQICLEEGYNLQIYYDATSPTSTMEIIGKGSEINNYLRECEKVGDEIKGKDFDAFYNLNKVDFRQKVLDIKNSNQNLLNSLTGISEDLRKREELNIHYNFLLLLDQYPEVNVNILGSDEDDLVFGDIVSELKELDYMDDSDFQYSQAYVVLTDQYYNDRVTDRVNRDNLDRESAFFNVMSEIPVGPIRNSLLYGIARMDLPNSLEAKTYYDRFMSLSTNEFHKKTISETFRKIEKLLPGELSPTFVDYENFTGGSASLKDFKGKHVYIDLWATWCKPCLAEIPALKKLERDYEKKNIEFVSISIDKKKDFDKWKQLVRDKQLGGIQLIADNAWESEFVQSYQIIGIPRFILLDPEGRIVDAKASSPSSGQLEIQFKKLGL</sequence>
<evidence type="ECO:0000259" key="5">
    <source>
        <dbReference type="PROSITE" id="PS51352"/>
    </source>
</evidence>
<comment type="subcellular location">
    <subcellularLocation>
        <location evidence="1">Cell envelope</location>
    </subcellularLocation>
</comment>
<dbReference type="RefSeq" id="WP_187582803.1">
    <property type="nucleotide sequence ID" value="NZ_JACLHY010000005.1"/>
</dbReference>
<accession>A0ABR7QKK6</accession>
<evidence type="ECO:0000256" key="3">
    <source>
        <dbReference type="ARBA" id="ARBA00023157"/>
    </source>
</evidence>
<keyword evidence="7" id="KW-1185">Reference proteome</keyword>
<dbReference type="EMBL" id="JACLHY010000005">
    <property type="protein sequence ID" value="MBC8767722.1"/>
    <property type="molecule type" value="Genomic_DNA"/>
</dbReference>
<dbReference type="InterPro" id="IPR050553">
    <property type="entry name" value="Thioredoxin_ResA/DsbE_sf"/>
</dbReference>
<evidence type="ECO:0000256" key="1">
    <source>
        <dbReference type="ARBA" id="ARBA00004196"/>
    </source>
</evidence>
<evidence type="ECO:0000313" key="7">
    <source>
        <dbReference type="Proteomes" id="UP000618952"/>
    </source>
</evidence>
<feature type="domain" description="Thioredoxin" evidence="5">
    <location>
        <begin position="314"/>
        <end position="458"/>
    </location>
</feature>
<dbReference type="PANTHER" id="PTHR42852:SF6">
    <property type="entry name" value="THIOL:DISULFIDE INTERCHANGE PROTEIN DSBE"/>
    <property type="match status" value="1"/>
</dbReference>
<gene>
    <name evidence="6" type="ORF">H4O18_06935</name>
</gene>
<dbReference type="CDD" id="cd02966">
    <property type="entry name" value="TlpA_like_family"/>
    <property type="match status" value="1"/>
</dbReference>
<dbReference type="PANTHER" id="PTHR42852">
    <property type="entry name" value="THIOL:DISULFIDE INTERCHANGE PROTEIN DSBE"/>
    <property type="match status" value="1"/>
</dbReference>
<protein>
    <submittedName>
        <fullName evidence="6">TlpA family protein disulfide reductase</fullName>
    </submittedName>
</protein>
<dbReference type="InterPro" id="IPR036249">
    <property type="entry name" value="Thioredoxin-like_sf"/>
</dbReference>
<proteinExistence type="predicted"/>
<comment type="caution">
    <text evidence="6">The sequence shown here is derived from an EMBL/GenBank/DDBJ whole genome shotgun (WGS) entry which is preliminary data.</text>
</comment>
<evidence type="ECO:0000256" key="2">
    <source>
        <dbReference type="ARBA" id="ARBA00022748"/>
    </source>
</evidence>
<dbReference type="PROSITE" id="PS51257">
    <property type="entry name" value="PROKAR_LIPOPROTEIN"/>
    <property type="match status" value="1"/>
</dbReference>